<dbReference type="AlphaFoldDB" id="A0A852RWT1"/>
<evidence type="ECO:0000256" key="1">
    <source>
        <dbReference type="SAM" id="SignalP"/>
    </source>
</evidence>
<comment type="caution">
    <text evidence="2">The sequence shown here is derived from an EMBL/GenBank/DDBJ whole genome shotgun (WGS) entry which is preliminary data.</text>
</comment>
<proteinExistence type="predicted"/>
<gene>
    <name evidence="2" type="ORF">BJ958_003860</name>
</gene>
<sequence>MSFRPVRRCGELVSLLVTVALLVVPSDATATVAKRRPAPLPAPDAAVVPVGVGAATTAVDVTWPAEHRWRGRPLRYKVVRADGGVEGPRRTVCTVGPAVRACRDQVAVDGVAHFYAVKAVNGRHRSSRLRHWAGPVSASKPPLPPTAVTVAAVRPDQTLDVSVTLPASFGTGTFHHLHWSADDSGGSQGDWVPAAAPSPGASLPVLLTGPLVIDNRPVVVSVALCTTTAAATPVCSAPTSSSTPGLAAQPYALPLVPAAAPSPCSVDPAGVVTFAWSAPAANGRPVNRYLVNGGGFPTDTVVVAQPTGVESVTRSYPGDGGTSTIAVSTVDSVGARSVVSRQITCPHAVPTTVVASGNGTMPAGGFIDWETGAQSTGSACAGCDAGYAGGWGSPTGGTVAAILGAAGANPIGTTYNGLSCTDLKSLPYTANLQTAGDAGSTTVLAYRTAVGHYTKVQLHFDSTASISYTFTTYAC</sequence>
<organism evidence="2 3">
    <name type="scientific">Nocardioides kongjuensis</name>
    <dbReference type="NCBI Taxonomy" id="349522"/>
    <lineage>
        <taxon>Bacteria</taxon>
        <taxon>Bacillati</taxon>
        <taxon>Actinomycetota</taxon>
        <taxon>Actinomycetes</taxon>
        <taxon>Propionibacteriales</taxon>
        <taxon>Nocardioidaceae</taxon>
        <taxon>Nocardioides</taxon>
    </lineage>
</organism>
<accession>A0A852RWT1</accession>
<feature type="signal peptide" evidence="1">
    <location>
        <begin position="1"/>
        <end position="30"/>
    </location>
</feature>
<protein>
    <recommendedName>
        <fullName evidence="4">Fibronectin type-III domain-containing protein</fullName>
    </recommendedName>
</protein>
<feature type="chain" id="PRO_5032466896" description="Fibronectin type-III domain-containing protein" evidence="1">
    <location>
        <begin position="31"/>
        <end position="475"/>
    </location>
</feature>
<name>A0A852RWT1_9ACTN</name>
<dbReference type="Proteomes" id="UP000582231">
    <property type="component" value="Unassembled WGS sequence"/>
</dbReference>
<evidence type="ECO:0008006" key="4">
    <source>
        <dbReference type="Google" id="ProtNLM"/>
    </source>
</evidence>
<evidence type="ECO:0000313" key="2">
    <source>
        <dbReference type="EMBL" id="NYD32314.1"/>
    </source>
</evidence>
<reference evidence="2 3" key="1">
    <citation type="submission" date="2020-07" db="EMBL/GenBank/DDBJ databases">
        <title>Sequencing the genomes of 1000 actinobacteria strains.</title>
        <authorList>
            <person name="Klenk H.-P."/>
        </authorList>
    </citation>
    <scope>NUCLEOTIDE SEQUENCE [LARGE SCALE GENOMIC DNA]</scope>
    <source>
        <strain evidence="2 3">DSM 19082</strain>
    </source>
</reference>
<keyword evidence="1" id="KW-0732">Signal</keyword>
<evidence type="ECO:0000313" key="3">
    <source>
        <dbReference type="Proteomes" id="UP000582231"/>
    </source>
</evidence>
<dbReference type="RefSeq" id="WP_179728512.1">
    <property type="nucleotide sequence ID" value="NZ_BAABEF010000001.1"/>
</dbReference>
<keyword evidence="3" id="KW-1185">Reference proteome</keyword>
<dbReference type="EMBL" id="JACCBF010000001">
    <property type="protein sequence ID" value="NYD32314.1"/>
    <property type="molecule type" value="Genomic_DNA"/>
</dbReference>